<dbReference type="GeneID" id="36603164"/>
<dbReference type="OrthoDB" id="432234at2759"/>
<dbReference type="GO" id="GO:0000723">
    <property type="term" value="P:telomere maintenance"/>
    <property type="evidence" value="ECO:0007669"/>
    <property type="project" value="InterPro"/>
</dbReference>
<dbReference type="AlphaFoldDB" id="A0A2T4BFS0"/>
<dbReference type="Gene3D" id="3.40.50.300">
    <property type="entry name" value="P-loop containing nucleotide triphosphate hydrolases"/>
    <property type="match status" value="1"/>
</dbReference>
<dbReference type="InterPro" id="IPR027417">
    <property type="entry name" value="P-loop_NTPase"/>
</dbReference>
<feature type="domain" description="AAA+ ATPase" evidence="2">
    <location>
        <begin position="85"/>
        <end position="253"/>
    </location>
</feature>
<dbReference type="GO" id="GO:0043139">
    <property type="term" value="F:5'-3' DNA helicase activity"/>
    <property type="evidence" value="ECO:0007669"/>
    <property type="project" value="UniProtKB-EC"/>
</dbReference>
<dbReference type="EC" id="5.6.2.3" evidence="1"/>
<keyword evidence="1" id="KW-0378">Hydrolase</keyword>
<organism evidence="3 4">
    <name type="scientific">Trichoderma citrinoviride</name>
    <dbReference type="NCBI Taxonomy" id="58853"/>
    <lineage>
        <taxon>Eukaryota</taxon>
        <taxon>Fungi</taxon>
        <taxon>Dikarya</taxon>
        <taxon>Ascomycota</taxon>
        <taxon>Pezizomycotina</taxon>
        <taxon>Sordariomycetes</taxon>
        <taxon>Hypocreomycetidae</taxon>
        <taxon>Hypocreales</taxon>
        <taxon>Hypocreaceae</taxon>
        <taxon>Trichoderma</taxon>
    </lineage>
</organism>
<dbReference type="RefSeq" id="XP_024751487.1">
    <property type="nucleotide sequence ID" value="XM_024895046.1"/>
</dbReference>
<comment type="similarity">
    <text evidence="1">Belongs to the helicase family.</text>
</comment>
<evidence type="ECO:0000259" key="2">
    <source>
        <dbReference type="SMART" id="SM00382"/>
    </source>
</evidence>
<dbReference type="GO" id="GO:0016887">
    <property type="term" value="F:ATP hydrolysis activity"/>
    <property type="evidence" value="ECO:0007669"/>
    <property type="project" value="RHEA"/>
</dbReference>
<dbReference type="Pfam" id="PF05970">
    <property type="entry name" value="PIF1"/>
    <property type="match status" value="1"/>
</dbReference>
<keyword evidence="1" id="KW-0547">Nucleotide-binding</keyword>
<keyword evidence="1" id="KW-0347">Helicase</keyword>
<evidence type="ECO:0000313" key="4">
    <source>
        <dbReference type="Proteomes" id="UP000241546"/>
    </source>
</evidence>
<sequence>MNSSLAERVDAIVIYDDDEEAKDFIVIDDSGEGIPDSQESPSTLDVQPIRGISNYDPVRALARAPSSTAPPLCKEQRDLLHLIATGRNVFFTGSAGCGKSTVLKAAVLMLRQMNKIVHIVAPTGRAALQVDGMSTWSYMGWTPDYHKMPIKDLIRKGFRKHIKKRLRDTDVLIIDEISMVENQHLERMNICMKAVRCWNEWEKRGDDDWKTVTNIDAFGGAQVIVTGDFCQLPPVKPFEFCMECGQRMIADEDDAEFNCEENHGPFRDADKWAFKSQAWEQANFAHVNLQEIHRQKDEQFIRMLQKCRLGIPFLPHEMHTLMDHPCDVHKATKLLCTRNEVAQVNRVNFNKLKTPKAEYDALDGFIAYQEEHQYLPQYQQRLPDGTLAACRDQRLESRVTLRGGMLVILQVNLNIKGGLVNGSQGIICGFEKFDPENLPREAKGKDADAIPSHLRLNGDHAGLRETQIRKFMEQQQQRQQRNPAQAHAWPRVLFHNGRKCVIYASCVVNSVGDKEPYSLLHRTQIPLMPGWAMSVHRSQGMTLDRVIVDLSNAFEEGQVYTREAQKIAYGHIGDHHFTSKRCAATFG</sequence>
<dbReference type="GO" id="GO:0006310">
    <property type="term" value="P:DNA recombination"/>
    <property type="evidence" value="ECO:0007669"/>
    <property type="project" value="UniProtKB-KW"/>
</dbReference>
<dbReference type="InterPro" id="IPR003593">
    <property type="entry name" value="AAA+_ATPase"/>
</dbReference>
<accession>A0A2T4BFS0</accession>
<reference evidence="4" key="1">
    <citation type="submission" date="2016-07" db="EMBL/GenBank/DDBJ databases">
        <title>Multiple horizontal gene transfer events from other fungi enriched the ability of initially mycotrophic Trichoderma (Ascomycota) to feed on dead plant biomass.</title>
        <authorList>
            <consortium name="DOE Joint Genome Institute"/>
            <person name="Atanasova L."/>
            <person name="Chenthamara K."/>
            <person name="Zhang J."/>
            <person name="Grujic M."/>
            <person name="Henrissat B."/>
            <person name="Kuo A."/>
            <person name="Aerts A."/>
            <person name="Salamov A."/>
            <person name="Lipzen A."/>
            <person name="Labutti K."/>
            <person name="Barry K."/>
            <person name="Miao Y."/>
            <person name="Rahimi M.J."/>
            <person name="Shen Q."/>
            <person name="Grigoriev I.V."/>
            <person name="Kubicek C.P."/>
            <person name="Druzhinina I.S."/>
        </authorList>
    </citation>
    <scope>NUCLEOTIDE SEQUENCE [LARGE SCALE GENOMIC DNA]</scope>
    <source>
        <strain evidence="4">TUCIM 6016</strain>
    </source>
</reference>
<dbReference type="SUPFAM" id="SSF52540">
    <property type="entry name" value="P-loop containing nucleoside triphosphate hydrolases"/>
    <property type="match status" value="2"/>
</dbReference>
<dbReference type="PANTHER" id="PTHR47642">
    <property type="entry name" value="ATP-DEPENDENT DNA HELICASE"/>
    <property type="match status" value="1"/>
</dbReference>
<name>A0A2T4BFS0_9HYPO</name>
<dbReference type="EMBL" id="KZ680210">
    <property type="protein sequence ID" value="PTB68167.1"/>
    <property type="molecule type" value="Genomic_DNA"/>
</dbReference>
<protein>
    <recommendedName>
        <fullName evidence="1">ATP-dependent DNA helicase</fullName>
        <ecNumber evidence="1">5.6.2.3</ecNumber>
    </recommendedName>
</protein>
<dbReference type="Proteomes" id="UP000241546">
    <property type="component" value="Unassembled WGS sequence"/>
</dbReference>
<dbReference type="CDD" id="cd18809">
    <property type="entry name" value="SF1_C_RecD"/>
    <property type="match status" value="1"/>
</dbReference>
<keyword evidence="1" id="KW-0233">DNA recombination</keyword>
<dbReference type="PANTHER" id="PTHR47642:SF5">
    <property type="entry name" value="ATP-DEPENDENT DNA HELICASE"/>
    <property type="match status" value="1"/>
</dbReference>
<dbReference type="InterPro" id="IPR010285">
    <property type="entry name" value="DNA_helicase_pif1-like_DEAD"/>
</dbReference>
<comment type="catalytic activity">
    <reaction evidence="1">
        <text>ATP + H2O = ADP + phosphate + H(+)</text>
        <dbReference type="Rhea" id="RHEA:13065"/>
        <dbReference type="ChEBI" id="CHEBI:15377"/>
        <dbReference type="ChEBI" id="CHEBI:15378"/>
        <dbReference type="ChEBI" id="CHEBI:30616"/>
        <dbReference type="ChEBI" id="CHEBI:43474"/>
        <dbReference type="ChEBI" id="CHEBI:456216"/>
        <dbReference type="EC" id="5.6.2.3"/>
    </reaction>
</comment>
<evidence type="ECO:0000256" key="1">
    <source>
        <dbReference type="RuleBase" id="RU363044"/>
    </source>
</evidence>
<dbReference type="SMART" id="SM00382">
    <property type="entry name" value="AAA"/>
    <property type="match status" value="1"/>
</dbReference>
<gene>
    <name evidence="3" type="ORF">BBK36DRAFT_1167434</name>
</gene>
<comment type="cofactor">
    <cofactor evidence="1">
        <name>Mg(2+)</name>
        <dbReference type="ChEBI" id="CHEBI:18420"/>
    </cofactor>
</comment>
<evidence type="ECO:0000313" key="3">
    <source>
        <dbReference type="EMBL" id="PTB68167.1"/>
    </source>
</evidence>
<dbReference type="InterPro" id="IPR051055">
    <property type="entry name" value="PIF1_helicase"/>
</dbReference>
<keyword evidence="1" id="KW-0067">ATP-binding</keyword>
<keyword evidence="1" id="KW-0227">DNA damage</keyword>
<dbReference type="GO" id="GO:0006281">
    <property type="term" value="P:DNA repair"/>
    <property type="evidence" value="ECO:0007669"/>
    <property type="project" value="UniProtKB-KW"/>
</dbReference>
<proteinExistence type="inferred from homology"/>
<keyword evidence="1" id="KW-0234">DNA repair</keyword>
<keyword evidence="4" id="KW-1185">Reference proteome</keyword>
<dbReference type="GO" id="GO:0005524">
    <property type="term" value="F:ATP binding"/>
    <property type="evidence" value="ECO:0007669"/>
    <property type="project" value="UniProtKB-KW"/>
</dbReference>